<evidence type="ECO:0000313" key="2">
    <source>
        <dbReference type="EMBL" id="GGJ70742.1"/>
    </source>
</evidence>
<comment type="caution">
    <text evidence="2">The sequence shown here is derived from an EMBL/GenBank/DDBJ whole genome shotgun (WGS) entry which is preliminary data.</text>
</comment>
<dbReference type="AlphaFoldDB" id="A0A917UNV9"/>
<keyword evidence="1" id="KW-0472">Membrane</keyword>
<dbReference type="Proteomes" id="UP000636956">
    <property type="component" value="Unassembled WGS sequence"/>
</dbReference>
<dbReference type="EMBL" id="BMMD01000002">
    <property type="protein sequence ID" value="GGJ70742.1"/>
    <property type="molecule type" value="Genomic_DNA"/>
</dbReference>
<keyword evidence="1" id="KW-0812">Transmembrane</keyword>
<proteinExistence type="predicted"/>
<reference evidence="2" key="2">
    <citation type="submission" date="2020-09" db="EMBL/GenBank/DDBJ databases">
        <authorList>
            <person name="Sun Q."/>
            <person name="Zhou Y."/>
        </authorList>
    </citation>
    <scope>NUCLEOTIDE SEQUENCE</scope>
    <source>
        <strain evidence="2">CGMCC 1.8984</strain>
    </source>
</reference>
<keyword evidence="3" id="KW-1185">Reference proteome</keyword>
<evidence type="ECO:0008006" key="4">
    <source>
        <dbReference type="Google" id="ProtNLM"/>
    </source>
</evidence>
<evidence type="ECO:0000313" key="3">
    <source>
        <dbReference type="Proteomes" id="UP000636956"/>
    </source>
</evidence>
<organism evidence="2 3">
    <name type="scientific">Agromyces bauzanensis</name>
    <dbReference type="NCBI Taxonomy" id="1308924"/>
    <lineage>
        <taxon>Bacteria</taxon>
        <taxon>Bacillati</taxon>
        <taxon>Actinomycetota</taxon>
        <taxon>Actinomycetes</taxon>
        <taxon>Micrococcales</taxon>
        <taxon>Microbacteriaceae</taxon>
        <taxon>Agromyces</taxon>
    </lineage>
</organism>
<reference evidence="2" key="1">
    <citation type="journal article" date="2014" name="Int. J. Syst. Evol. Microbiol.">
        <title>Complete genome sequence of Corynebacterium casei LMG S-19264T (=DSM 44701T), isolated from a smear-ripened cheese.</title>
        <authorList>
            <consortium name="US DOE Joint Genome Institute (JGI-PGF)"/>
            <person name="Walter F."/>
            <person name="Albersmeier A."/>
            <person name="Kalinowski J."/>
            <person name="Ruckert C."/>
        </authorList>
    </citation>
    <scope>NUCLEOTIDE SEQUENCE</scope>
    <source>
        <strain evidence="2">CGMCC 1.8984</strain>
    </source>
</reference>
<name>A0A917UNV9_9MICO</name>
<protein>
    <recommendedName>
        <fullName evidence="4">Amino acid ABC transporter permease</fullName>
    </recommendedName>
</protein>
<dbReference type="RefSeq" id="WP_229662067.1">
    <property type="nucleotide sequence ID" value="NZ_BAABFW010000003.1"/>
</dbReference>
<accession>A0A917UNV9</accession>
<gene>
    <name evidence="2" type="ORF">GCM10011372_05790</name>
</gene>
<feature type="transmembrane region" description="Helical" evidence="1">
    <location>
        <begin position="22"/>
        <end position="46"/>
    </location>
</feature>
<sequence>MQQTFFDLEVALASLPRILEGLWLNIQVLVAASIGVLLFALVLATLRALRGPA</sequence>
<keyword evidence="1" id="KW-1133">Transmembrane helix</keyword>
<evidence type="ECO:0000256" key="1">
    <source>
        <dbReference type="SAM" id="Phobius"/>
    </source>
</evidence>